<gene>
    <name evidence="2" type="ORF">DM484_09785</name>
</gene>
<evidence type="ECO:0000259" key="1">
    <source>
        <dbReference type="Pfam" id="PF18480"/>
    </source>
</evidence>
<name>A0A2W4TCL6_9GAMM</name>
<comment type="caution">
    <text evidence="2">The sequence shown here is derived from an EMBL/GenBank/DDBJ whole genome shotgun (WGS) entry which is preliminary data.</text>
</comment>
<dbReference type="EMBL" id="QJPH01000283">
    <property type="protein sequence ID" value="PZN80507.1"/>
    <property type="molecule type" value="Genomic_DNA"/>
</dbReference>
<accession>A0A2W4TCL6</accession>
<reference evidence="2 3" key="1">
    <citation type="journal article" date="2018" name="Aquat. Microb. Ecol.">
        <title>Gammaproteobacterial methanotrophs dominate.</title>
        <authorList>
            <person name="Rissanen A.J."/>
            <person name="Saarenheimo J."/>
            <person name="Tiirola M."/>
            <person name="Peura S."/>
            <person name="Aalto S.L."/>
            <person name="Karvinen A."/>
            <person name="Nykanen H."/>
        </authorList>
    </citation>
    <scope>NUCLEOTIDE SEQUENCE [LARGE SCALE GENOMIC DNA]</scope>
    <source>
        <strain evidence="2">AMbin10</strain>
    </source>
</reference>
<organism evidence="2 3">
    <name type="scientific">Candidatus Methylumidiphilus alinenensis</name>
    <dbReference type="NCBI Taxonomy" id="2202197"/>
    <lineage>
        <taxon>Bacteria</taxon>
        <taxon>Pseudomonadati</taxon>
        <taxon>Pseudomonadota</taxon>
        <taxon>Gammaproteobacteria</taxon>
        <taxon>Methylococcales</taxon>
        <taxon>Candidatus Methylumidiphilus</taxon>
    </lineage>
</organism>
<proteinExistence type="predicted"/>
<feature type="domain" description="DUF5615" evidence="1">
    <location>
        <begin position="6"/>
        <end position="98"/>
    </location>
</feature>
<evidence type="ECO:0000313" key="2">
    <source>
        <dbReference type="EMBL" id="PZN80507.1"/>
    </source>
</evidence>
<protein>
    <recommendedName>
        <fullName evidence="1">DUF5615 domain-containing protein</fullName>
    </recommendedName>
</protein>
<sequence length="122" mass="13331">MTKGLLLADENFPLSVIKRLVASGYDVSSVALGCPGISDRAVLELACRTNRRLLTFDADFGDLVFFQGCPPPDAILYVRIHPVIHEEMLKAVLRALPETPSAHFAVVTSKGTRLRPFPQPEG</sequence>
<dbReference type="InterPro" id="IPR041049">
    <property type="entry name" value="DUF5615"/>
</dbReference>
<dbReference type="Proteomes" id="UP000249396">
    <property type="component" value="Unassembled WGS sequence"/>
</dbReference>
<evidence type="ECO:0000313" key="3">
    <source>
        <dbReference type="Proteomes" id="UP000249396"/>
    </source>
</evidence>
<dbReference type="Pfam" id="PF18480">
    <property type="entry name" value="DUF5615"/>
    <property type="match status" value="1"/>
</dbReference>
<dbReference type="AlphaFoldDB" id="A0A2W4TCL6"/>